<sequence length="693" mass="76202">MNCLQAFSSFRLPQPCSRALARIRAPQPFRTLVLVHGTQTSIQVKLTKCSSNWSVSRQCRGPRWVDSQGCVRSGSRWRTVRPLASLQEAEKPQNAESEEFREVMDVSKEAGKAEKKGGEKSSNTPEKPEMCTADELHYVPVPGTAWRLAMWRYLPAKNATKRKHPVLMLSGIATNAFCFDLAPNVSLARYLADAGFDTWILEVRGAGLSKREGEPSAVEVGVSGGALSGTIQESVVGAAIEGATRATPHMEKQIEEKHVEISEGSLTASPSAASVGSSSSVDWNGSSDRSSVGHESAPDNQRTSSKDEEVEKAEEVLEDSIRKESRRNDPKNSWVMSTVSRIAERYERLVRVNKPHLLPNKFFNKITSLFEQNYLYTRIWKLNQSLTSLLNGKKTSAALDQQLSNATKSIESLVERSQRSFSPTFSSLQGRLNTTVGSVHEVIELVAKYDWDFDNYLEEDVPVAMDYVKSLSDCPDGKLIGLGHSMGGIILYAMLGTRADHGLKAAVTVASSLDYGKSDSSLKLLLPLANPAQLLNIPVVPLGLMMSAVAPLITKPPYPLAWIGYHVSAKGMMDVELFQKLVLTNFCTIPMGLLHQLRSAFESGGLKNRDGSVFYKDLLKDCEVPVMAIAGNRDLICPTSAVIDTTKVFPKGVTYKEFGSGNGHYSHYDLLCGRTAKEEVYPEVLKFLVENDE</sequence>
<gene>
    <name evidence="3" type="primary">LOC112285411</name>
    <name evidence="2" type="ORF">PHYPA_011684</name>
</gene>
<protein>
    <recommendedName>
        <fullName evidence="5">Serine aminopeptidase S33 domain-containing protein</fullName>
    </recommendedName>
</protein>
<reference evidence="2 4" key="2">
    <citation type="journal article" date="2018" name="Plant J.">
        <title>The Physcomitrella patens chromosome-scale assembly reveals moss genome structure and evolution.</title>
        <authorList>
            <person name="Lang D."/>
            <person name="Ullrich K.K."/>
            <person name="Murat F."/>
            <person name="Fuchs J."/>
            <person name="Jenkins J."/>
            <person name="Haas F.B."/>
            <person name="Piednoel M."/>
            <person name="Gundlach H."/>
            <person name="Van Bel M."/>
            <person name="Meyberg R."/>
            <person name="Vives C."/>
            <person name="Morata J."/>
            <person name="Symeonidi A."/>
            <person name="Hiss M."/>
            <person name="Muchero W."/>
            <person name="Kamisugi Y."/>
            <person name="Saleh O."/>
            <person name="Blanc G."/>
            <person name="Decker E.L."/>
            <person name="van Gessel N."/>
            <person name="Grimwood J."/>
            <person name="Hayes R.D."/>
            <person name="Graham S.W."/>
            <person name="Gunter L.E."/>
            <person name="McDaniel S.F."/>
            <person name="Hoernstein S.N.W."/>
            <person name="Larsson A."/>
            <person name="Li F.W."/>
            <person name="Perroud P.F."/>
            <person name="Phillips J."/>
            <person name="Ranjan P."/>
            <person name="Rokshar D.S."/>
            <person name="Rothfels C.J."/>
            <person name="Schneider L."/>
            <person name="Shu S."/>
            <person name="Stevenson D.W."/>
            <person name="Thummler F."/>
            <person name="Tillich M."/>
            <person name="Villarreal Aguilar J.C."/>
            <person name="Widiez T."/>
            <person name="Wong G.K."/>
            <person name="Wymore A."/>
            <person name="Zhang Y."/>
            <person name="Zimmer A.D."/>
            <person name="Quatrano R.S."/>
            <person name="Mayer K.F.X."/>
            <person name="Goodstein D."/>
            <person name="Casacuberta J.M."/>
            <person name="Vandepoele K."/>
            <person name="Reski R."/>
            <person name="Cuming A.C."/>
            <person name="Tuskan G.A."/>
            <person name="Maumus F."/>
            <person name="Salse J."/>
            <person name="Schmutz J."/>
            <person name="Rensing S.A."/>
        </authorList>
    </citation>
    <scope>NUCLEOTIDE SEQUENCE [LARGE SCALE GENOMIC DNA]</scope>
    <source>
        <strain evidence="3 4">cv. Gransden 2004</strain>
    </source>
</reference>
<dbReference type="Gramene" id="Pp3c8_17160V3.1">
    <property type="protein sequence ID" value="Pp3c8_17160V3.1"/>
    <property type="gene ID" value="Pp3c8_17160"/>
</dbReference>
<dbReference type="OrthoDB" id="9974421at2759"/>
<dbReference type="EMBL" id="ABEU02000008">
    <property type="protein sequence ID" value="PNR49788.1"/>
    <property type="molecule type" value="Genomic_DNA"/>
</dbReference>
<dbReference type="GeneID" id="112285411"/>
<dbReference type="Proteomes" id="UP000006727">
    <property type="component" value="Chromosome 8"/>
</dbReference>
<dbReference type="SUPFAM" id="SSF53474">
    <property type="entry name" value="alpha/beta-Hydrolases"/>
    <property type="match status" value="1"/>
</dbReference>
<keyword evidence="4" id="KW-1185">Reference proteome</keyword>
<evidence type="ECO:0000313" key="4">
    <source>
        <dbReference type="Proteomes" id="UP000006727"/>
    </source>
</evidence>
<dbReference type="OMA" id="MQPELME"/>
<dbReference type="PaxDb" id="3218-PP1S114_175V6.1"/>
<dbReference type="PANTHER" id="PTHR11005">
    <property type="entry name" value="LYSOSOMAL ACID LIPASE-RELATED"/>
    <property type="match status" value="1"/>
</dbReference>
<feature type="compositionally biased region" description="Low complexity" evidence="1">
    <location>
        <begin position="269"/>
        <end position="290"/>
    </location>
</feature>
<evidence type="ECO:0008006" key="5">
    <source>
        <dbReference type="Google" id="ProtNLM"/>
    </source>
</evidence>
<dbReference type="EnsemblPlants" id="Pp3c8_17160V3.1">
    <property type="protein sequence ID" value="Pp3c8_17160V3.1"/>
    <property type="gene ID" value="Pp3c8_17160"/>
</dbReference>
<reference evidence="2 4" key="1">
    <citation type="journal article" date="2008" name="Science">
        <title>The Physcomitrella genome reveals evolutionary insights into the conquest of land by plants.</title>
        <authorList>
            <person name="Rensing S."/>
            <person name="Lang D."/>
            <person name="Zimmer A."/>
            <person name="Terry A."/>
            <person name="Salamov A."/>
            <person name="Shapiro H."/>
            <person name="Nishiyama T."/>
            <person name="Perroud P.-F."/>
            <person name="Lindquist E."/>
            <person name="Kamisugi Y."/>
            <person name="Tanahashi T."/>
            <person name="Sakakibara K."/>
            <person name="Fujita T."/>
            <person name="Oishi K."/>
            <person name="Shin-I T."/>
            <person name="Kuroki Y."/>
            <person name="Toyoda A."/>
            <person name="Suzuki Y."/>
            <person name="Hashimoto A."/>
            <person name="Yamaguchi K."/>
            <person name="Sugano A."/>
            <person name="Kohara Y."/>
            <person name="Fujiyama A."/>
            <person name="Anterola A."/>
            <person name="Aoki S."/>
            <person name="Ashton N."/>
            <person name="Barbazuk W.B."/>
            <person name="Barker E."/>
            <person name="Bennetzen J."/>
            <person name="Bezanilla M."/>
            <person name="Blankenship R."/>
            <person name="Cho S.H."/>
            <person name="Dutcher S."/>
            <person name="Estelle M."/>
            <person name="Fawcett J.A."/>
            <person name="Gundlach H."/>
            <person name="Hanada K."/>
            <person name="Heyl A."/>
            <person name="Hicks K.A."/>
            <person name="Hugh J."/>
            <person name="Lohr M."/>
            <person name="Mayer K."/>
            <person name="Melkozernov A."/>
            <person name="Murata T."/>
            <person name="Nelson D."/>
            <person name="Pils B."/>
            <person name="Prigge M."/>
            <person name="Reiss B."/>
            <person name="Renner T."/>
            <person name="Rombauts S."/>
            <person name="Rushton P."/>
            <person name="Sanderfoot A."/>
            <person name="Schween G."/>
            <person name="Shiu S.-H."/>
            <person name="Stueber K."/>
            <person name="Theodoulou F.L."/>
            <person name="Tu H."/>
            <person name="Van de Peer Y."/>
            <person name="Verrier P.J."/>
            <person name="Waters E."/>
            <person name="Wood A."/>
            <person name="Yang L."/>
            <person name="Cove D."/>
            <person name="Cuming A."/>
            <person name="Hasebe M."/>
            <person name="Lucas S."/>
            <person name="Mishler D.B."/>
            <person name="Reski R."/>
            <person name="Grigoriev I."/>
            <person name="Quatrano R.S."/>
            <person name="Boore J.L."/>
        </authorList>
    </citation>
    <scope>NUCLEOTIDE SEQUENCE [LARGE SCALE GENOMIC DNA]</scope>
    <source>
        <strain evidence="3 4">cv. Gransden 2004</strain>
    </source>
</reference>
<dbReference type="GO" id="GO:0016298">
    <property type="term" value="F:lipase activity"/>
    <property type="evidence" value="ECO:0000318"/>
    <property type="project" value="GO_Central"/>
</dbReference>
<organism evidence="2">
    <name type="scientific">Physcomitrium patens</name>
    <name type="common">Spreading-leaved earth moss</name>
    <name type="synonym">Physcomitrella patens</name>
    <dbReference type="NCBI Taxonomy" id="3218"/>
    <lineage>
        <taxon>Eukaryota</taxon>
        <taxon>Viridiplantae</taxon>
        <taxon>Streptophyta</taxon>
        <taxon>Embryophyta</taxon>
        <taxon>Bryophyta</taxon>
        <taxon>Bryophytina</taxon>
        <taxon>Bryopsida</taxon>
        <taxon>Funariidae</taxon>
        <taxon>Funariales</taxon>
        <taxon>Funariaceae</taxon>
        <taxon>Physcomitrium</taxon>
    </lineage>
</organism>
<dbReference type="STRING" id="3218.A0A2K1K7N3"/>
<feature type="region of interest" description="Disordered" evidence="1">
    <location>
        <begin position="87"/>
        <end position="131"/>
    </location>
</feature>
<accession>A0A2K1K7N3</accession>
<dbReference type="GO" id="GO:0006629">
    <property type="term" value="P:lipid metabolic process"/>
    <property type="evidence" value="ECO:0000318"/>
    <property type="project" value="GO_Central"/>
</dbReference>
<dbReference type="EnsemblPlants" id="Pp3c8_17160V3.3">
    <property type="protein sequence ID" value="Pp3c8_17160V3.3"/>
    <property type="gene ID" value="Pp3c8_17160"/>
</dbReference>
<dbReference type="Gramene" id="Pp3c8_17160V3.3">
    <property type="protein sequence ID" value="Pp3c8_17160V3.3"/>
    <property type="gene ID" value="Pp3c8_17160"/>
</dbReference>
<evidence type="ECO:0000256" key="1">
    <source>
        <dbReference type="SAM" id="MobiDB-lite"/>
    </source>
</evidence>
<dbReference type="InterPro" id="IPR029058">
    <property type="entry name" value="AB_hydrolase_fold"/>
</dbReference>
<feature type="compositionally biased region" description="Basic and acidic residues" evidence="1">
    <location>
        <begin position="88"/>
        <end position="119"/>
    </location>
</feature>
<feature type="compositionally biased region" description="Basic and acidic residues" evidence="1">
    <location>
        <begin position="304"/>
        <end position="330"/>
    </location>
</feature>
<reference evidence="3" key="3">
    <citation type="submission" date="2020-12" db="UniProtKB">
        <authorList>
            <consortium name="EnsemblPlants"/>
        </authorList>
    </citation>
    <scope>IDENTIFICATION</scope>
</reference>
<evidence type="ECO:0000313" key="3">
    <source>
        <dbReference type="EnsemblPlants" id="Pp3c8_17160V3.1"/>
    </source>
</evidence>
<feature type="region of interest" description="Disordered" evidence="1">
    <location>
        <begin position="259"/>
        <end position="333"/>
    </location>
</feature>
<evidence type="ECO:0000313" key="2">
    <source>
        <dbReference type="EMBL" id="PNR49788.1"/>
    </source>
</evidence>
<dbReference type="RefSeq" id="XP_024381990.1">
    <property type="nucleotide sequence ID" value="XM_024526222.2"/>
</dbReference>
<proteinExistence type="predicted"/>
<dbReference type="Gene3D" id="3.40.50.1820">
    <property type="entry name" value="alpha/beta hydrolase"/>
    <property type="match status" value="2"/>
</dbReference>
<dbReference type="AlphaFoldDB" id="A0A2K1K7N3"/>
<name>A0A2K1K7N3_PHYPA</name>